<keyword evidence="2" id="KW-1185">Reference proteome</keyword>
<proteinExistence type="predicted"/>
<reference evidence="1 2" key="1">
    <citation type="submission" date="2024-03" db="EMBL/GenBank/DDBJ databases">
        <authorList>
            <person name="Gkanogiannis A."/>
            <person name="Becerra Lopez-Lavalle L."/>
        </authorList>
    </citation>
    <scope>NUCLEOTIDE SEQUENCE [LARGE SCALE GENOMIC DNA]</scope>
</reference>
<accession>A0ABP0XKG1</accession>
<gene>
    <name evidence="1" type="ORF">CITCOLO1_LOCUS170</name>
</gene>
<evidence type="ECO:0000313" key="1">
    <source>
        <dbReference type="EMBL" id="CAK9308657.1"/>
    </source>
</evidence>
<evidence type="ECO:0000313" key="2">
    <source>
        <dbReference type="Proteomes" id="UP001642487"/>
    </source>
</evidence>
<name>A0ABP0XKG1_9ROSI</name>
<dbReference type="EMBL" id="OZ021735">
    <property type="protein sequence ID" value="CAK9308657.1"/>
    <property type="molecule type" value="Genomic_DNA"/>
</dbReference>
<dbReference type="Proteomes" id="UP001642487">
    <property type="component" value="Chromosome 1"/>
</dbReference>
<sequence length="77" mass="8791">MGGTSISFQVVTSKVYCIYVLAWPTWNLYNPTFNGNMHRSKWIKGPIKAASADSSCESPFRFFSCRIIFLFGNPFQQ</sequence>
<protein>
    <submittedName>
        <fullName evidence="1">Uncharacterized protein</fullName>
    </submittedName>
</protein>
<organism evidence="1 2">
    <name type="scientific">Citrullus colocynthis</name>
    <name type="common">colocynth</name>
    <dbReference type="NCBI Taxonomy" id="252529"/>
    <lineage>
        <taxon>Eukaryota</taxon>
        <taxon>Viridiplantae</taxon>
        <taxon>Streptophyta</taxon>
        <taxon>Embryophyta</taxon>
        <taxon>Tracheophyta</taxon>
        <taxon>Spermatophyta</taxon>
        <taxon>Magnoliopsida</taxon>
        <taxon>eudicotyledons</taxon>
        <taxon>Gunneridae</taxon>
        <taxon>Pentapetalae</taxon>
        <taxon>rosids</taxon>
        <taxon>fabids</taxon>
        <taxon>Cucurbitales</taxon>
        <taxon>Cucurbitaceae</taxon>
        <taxon>Benincaseae</taxon>
        <taxon>Citrullus</taxon>
    </lineage>
</organism>